<dbReference type="PROSITE" id="PS00955">
    <property type="entry name" value="IGP_DEHYDRATASE_2"/>
    <property type="match status" value="1"/>
</dbReference>
<sequence>MKRIVRETKETQIEIRIGVAKANEANKGAPGAGGSGLGGRVQVSTTLPFYDHMISTFARYAGFDLVLNAKGDLRHHIMEDVALALGHAVRSITPKSAARYGERTIPMDDALVQAVIDVGGRAFFVGKLPSRLYTHVLRSFADAVGATLHVRVLRGEDRHHIIEAGFKATGLALRQALRETDAGIFSTKGQVRLVEEEIEEAEEAFCGGGGGGSRAATDFSRGGDS</sequence>
<dbReference type="Pfam" id="PF00475">
    <property type="entry name" value="IGPD"/>
    <property type="match status" value="1"/>
</dbReference>
<dbReference type="PANTHER" id="PTHR23133">
    <property type="entry name" value="IMIDAZOLEGLYCEROL-PHOSPHATE DEHYDRATASE HIS7"/>
    <property type="match status" value="1"/>
</dbReference>
<proteinExistence type="predicted"/>
<keyword evidence="7" id="KW-1185">Reference proteome</keyword>
<name>A0ABZ2M606_9BACT</name>
<dbReference type="EMBL" id="CP089984">
    <property type="protein sequence ID" value="WXB17893.1"/>
    <property type="molecule type" value="Genomic_DNA"/>
</dbReference>
<dbReference type="Proteomes" id="UP001370348">
    <property type="component" value="Chromosome"/>
</dbReference>
<dbReference type="InterPro" id="IPR000807">
    <property type="entry name" value="ImidazoleglycerolP_deHydtase"/>
</dbReference>
<evidence type="ECO:0000256" key="1">
    <source>
        <dbReference type="ARBA" id="ARBA00005047"/>
    </source>
</evidence>
<evidence type="ECO:0000256" key="3">
    <source>
        <dbReference type="ARBA" id="ARBA00023102"/>
    </source>
</evidence>
<accession>A0ABZ2M606</accession>
<dbReference type="InterPro" id="IPR020568">
    <property type="entry name" value="Ribosomal_Su5_D2-typ_SF"/>
</dbReference>
<evidence type="ECO:0000256" key="5">
    <source>
        <dbReference type="SAM" id="MobiDB-lite"/>
    </source>
</evidence>
<dbReference type="SUPFAM" id="SSF54211">
    <property type="entry name" value="Ribosomal protein S5 domain 2-like"/>
    <property type="match status" value="2"/>
</dbReference>
<dbReference type="RefSeq" id="WP_394827535.1">
    <property type="nucleotide sequence ID" value="NZ_CP089984.1"/>
</dbReference>
<dbReference type="InterPro" id="IPR020565">
    <property type="entry name" value="ImidazoleglycerP_deHydtase_CS"/>
</dbReference>
<keyword evidence="4" id="KW-0456">Lyase</keyword>
<keyword evidence="3" id="KW-0368">Histidine biosynthesis</keyword>
<protein>
    <submittedName>
        <fullName evidence="6">Imidazoleglycerol-phosphate dehydratase</fullName>
    </submittedName>
</protein>
<gene>
    <name evidence="6" type="ORF">LZC94_11585</name>
</gene>
<dbReference type="Gene3D" id="3.30.230.40">
    <property type="entry name" value="Imidazole glycerol phosphate dehydratase, domain 1"/>
    <property type="match status" value="2"/>
</dbReference>
<feature type="region of interest" description="Disordered" evidence="5">
    <location>
        <begin position="205"/>
        <end position="225"/>
    </location>
</feature>
<evidence type="ECO:0000256" key="2">
    <source>
        <dbReference type="ARBA" id="ARBA00022605"/>
    </source>
</evidence>
<dbReference type="InterPro" id="IPR038494">
    <property type="entry name" value="IGPD_sf"/>
</dbReference>
<comment type="pathway">
    <text evidence="1">Amino-acid biosynthesis; L-histidine biosynthesis; L-histidine from 5-phospho-alpha-D-ribose 1-diphosphate: step 6/9.</text>
</comment>
<reference evidence="6 7" key="1">
    <citation type="submission" date="2021-12" db="EMBL/GenBank/DDBJ databases">
        <title>Discovery of the Pendulisporaceae a myxobacterial family with distinct sporulation behavior and unique specialized metabolism.</title>
        <authorList>
            <person name="Garcia R."/>
            <person name="Popoff A."/>
            <person name="Bader C.D."/>
            <person name="Loehr J."/>
            <person name="Walesch S."/>
            <person name="Walt C."/>
            <person name="Boldt J."/>
            <person name="Bunk B."/>
            <person name="Haeckl F.J.F.P.J."/>
            <person name="Gunesch A.P."/>
            <person name="Birkelbach J."/>
            <person name="Nuebel U."/>
            <person name="Pietschmann T."/>
            <person name="Bach T."/>
            <person name="Mueller R."/>
        </authorList>
    </citation>
    <scope>NUCLEOTIDE SEQUENCE [LARGE SCALE GENOMIC DNA]</scope>
    <source>
        <strain evidence="6 7">MSr11954</strain>
    </source>
</reference>
<dbReference type="PANTHER" id="PTHR23133:SF2">
    <property type="entry name" value="IMIDAZOLEGLYCEROL-PHOSPHATE DEHYDRATASE"/>
    <property type="match status" value="1"/>
</dbReference>
<keyword evidence="2" id="KW-0028">Amino-acid biosynthesis</keyword>
<organism evidence="6 7">
    <name type="scientific">Pendulispora albinea</name>
    <dbReference type="NCBI Taxonomy" id="2741071"/>
    <lineage>
        <taxon>Bacteria</taxon>
        <taxon>Pseudomonadati</taxon>
        <taxon>Myxococcota</taxon>
        <taxon>Myxococcia</taxon>
        <taxon>Myxococcales</taxon>
        <taxon>Sorangiineae</taxon>
        <taxon>Pendulisporaceae</taxon>
        <taxon>Pendulispora</taxon>
    </lineage>
</organism>
<evidence type="ECO:0000256" key="4">
    <source>
        <dbReference type="ARBA" id="ARBA00023239"/>
    </source>
</evidence>
<evidence type="ECO:0000313" key="7">
    <source>
        <dbReference type="Proteomes" id="UP001370348"/>
    </source>
</evidence>
<evidence type="ECO:0000313" key="6">
    <source>
        <dbReference type="EMBL" id="WXB17893.1"/>
    </source>
</evidence>